<gene>
    <name evidence="2" type="primary">20203525</name>
    <name evidence="1" type="ORF">HELRODRAFT_171199</name>
</gene>
<sequence length="161" mass="18580">MDNNNNINDNAEDAQNIDNVNNINEIINRNGDGGCEEDDIIQNSYLAQNYDPQFFIRNPASFDCIRKATIKKFKKYKVNTSKAGLFMQVMLKRTARKCNSWVMYYDIAVDPTLIPVDQPTTKKSSRQRTRSLDSVEVDVQAARKFHKRSFLKRSSSFVNRS</sequence>
<name>T1F3X6_HELRO</name>
<keyword evidence="3" id="KW-1185">Reference proteome</keyword>
<dbReference type="EMBL" id="AMQM01003822">
    <property type="status" value="NOT_ANNOTATED_CDS"/>
    <property type="molecule type" value="Genomic_DNA"/>
</dbReference>
<protein>
    <submittedName>
        <fullName evidence="1 2">Uncharacterized protein</fullName>
    </submittedName>
</protein>
<evidence type="ECO:0000313" key="1">
    <source>
        <dbReference type="EMBL" id="ESO05559.1"/>
    </source>
</evidence>
<dbReference type="HOGENOM" id="CLU_1645555_0_0_1"/>
<proteinExistence type="predicted"/>
<dbReference type="Proteomes" id="UP000015101">
    <property type="component" value="Unassembled WGS sequence"/>
</dbReference>
<evidence type="ECO:0000313" key="2">
    <source>
        <dbReference type="EnsemblMetazoa" id="HelroP171199"/>
    </source>
</evidence>
<reference evidence="2" key="3">
    <citation type="submission" date="2015-06" db="UniProtKB">
        <authorList>
            <consortium name="EnsemblMetazoa"/>
        </authorList>
    </citation>
    <scope>IDENTIFICATION</scope>
</reference>
<dbReference type="EMBL" id="KB096325">
    <property type="protein sequence ID" value="ESO05559.1"/>
    <property type="molecule type" value="Genomic_DNA"/>
</dbReference>
<evidence type="ECO:0000313" key="3">
    <source>
        <dbReference type="Proteomes" id="UP000015101"/>
    </source>
</evidence>
<reference evidence="1 3" key="2">
    <citation type="journal article" date="2013" name="Nature">
        <title>Insights into bilaterian evolution from three spiralian genomes.</title>
        <authorList>
            <person name="Simakov O."/>
            <person name="Marletaz F."/>
            <person name="Cho S.J."/>
            <person name="Edsinger-Gonzales E."/>
            <person name="Havlak P."/>
            <person name="Hellsten U."/>
            <person name="Kuo D.H."/>
            <person name="Larsson T."/>
            <person name="Lv J."/>
            <person name="Arendt D."/>
            <person name="Savage R."/>
            <person name="Osoegawa K."/>
            <person name="de Jong P."/>
            <person name="Grimwood J."/>
            <person name="Chapman J.A."/>
            <person name="Shapiro H."/>
            <person name="Aerts A."/>
            <person name="Otillar R.P."/>
            <person name="Terry A.Y."/>
            <person name="Boore J.L."/>
            <person name="Grigoriev I.V."/>
            <person name="Lindberg D.R."/>
            <person name="Seaver E.C."/>
            <person name="Weisblat D.A."/>
            <person name="Putnam N.H."/>
            <person name="Rokhsar D.S."/>
        </authorList>
    </citation>
    <scope>NUCLEOTIDE SEQUENCE</scope>
</reference>
<organism evidence="2 3">
    <name type="scientific">Helobdella robusta</name>
    <name type="common">Californian leech</name>
    <dbReference type="NCBI Taxonomy" id="6412"/>
    <lineage>
        <taxon>Eukaryota</taxon>
        <taxon>Metazoa</taxon>
        <taxon>Spiralia</taxon>
        <taxon>Lophotrochozoa</taxon>
        <taxon>Annelida</taxon>
        <taxon>Clitellata</taxon>
        <taxon>Hirudinea</taxon>
        <taxon>Rhynchobdellida</taxon>
        <taxon>Glossiphoniidae</taxon>
        <taxon>Helobdella</taxon>
    </lineage>
</organism>
<dbReference type="AlphaFoldDB" id="T1F3X6"/>
<dbReference type="InParanoid" id="T1F3X6"/>
<dbReference type="KEGG" id="hro:HELRODRAFT_171199"/>
<dbReference type="EnsemblMetazoa" id="HelroT171199">
    <property type="protein sequence ID" value="HelroP171199"/>
    <property type="gene ID" value="HelroG171199"/>
</dbReference>
<dbReference type="GeneID" id="20203525"/>
<reference evidence="3" key="1">
    <citation type="submission" date="2012-12" db="EMBL/GenBank/DDBJ databases">
        <authorList>
            <person name="Hellsten U."/>
            <person name="Grimwood J."/>
            <person name="Chapman J.A."/>
            <person name="Shapiro H."/>
            <person name="Aerts A."/>
            <person name="Otillar R.P."/>
            <person name="Terry A.Y."/>
            <person name="Boore J.L."/>
            <person name="Simakov O."/>
            <person name="Marletaz F."/>
            <person name="Cho S.-J."/>
            <person name="Edsinger-Gonzales E."/>
            <person name="Havlak P."/>
            <person name="Kuo D.-H."/>
            <person name="Larsson T."/>
            <person name="Lv J."/>
            <person name="Arendt D."/>
            <person name="Savage R."/>
            <person name="Osoegawa K."/>
            <person name="de Jong P."/>
            <person name="Lindberg D.R."/>
            <person name="Seaver E.C."/>
            <person name="Weisblat D.A."/>
            <person name="Putnam N.H."/>
            <person name="Grigoriev I.V."/>
            <person name="Rokhsar D.S."/>
        </authorList>
    </citation>
    <scope>NUCLEOTIDE SEQUENCE</scope>
</reference>
<dbReference type="CTD" id="20203525"/>
<accession>T1F3X6</accession>
<dbReference type="RefSeq" id="XP_009016192.1">
    <property type="nucleotide sequence ID" value="XM_009017944.1"/>
</dbReference>